<dbReference type="Proteomes" id="UP000216478">
    <property type="component" value="Unassembled WGS sequence"/>
</dbReference>
<accession>A0A256FG64</accession>
<comment type="caution">
    <text evidence="2">The sequence shown here is derived from an EMBL/GenBank/DDBJ whole genome shotgun (WGS) entry which is preliminary data.</text>
</comment>
<evidence type="ECO:0000313" key="3">
    <source>
        <dbReference type="Proteomes" id="UP000216478"/>
    </source>
</evidence>
<sequence length="61" mass="6675">MFGGKAEALKSKALQRISRHNAGKSPAYMPVNKVGGNAPTLERIPKSAERFSDKMRVNTKC</sequence>
<reference evidence="2 3" key="1">
    <citation type="submission" date="2017-07" db="EMBL/GenBank/DDBJ databases">
        <title>Phylogenetic study on the rhizospheric bacterium Ochrobactrum sp. A44.</title>
        <authorList>
            <person name="Krzyzanowska D.M."/>
            <person name="Ossowicki A."/>
            <person name="Rajewska M."/>
            <person name="Maciag T."/>
            <person name="Kaczynski Z."/>
            <person name="Czerwicka M."/>
            <person name="Jafra S."/>
        </authorList>
    </citation>
    <scope>NUCLEOTIDE SEQUENCE [LARGE SCALE GENOMIC DNA]</scope>
    <source>
        <strain evidence="2 3">OgA9a</strain>
    </source>
</reference>
<feature type="region of interest" description="Disordered" evidence="1">
    <location>
        <begin position="19"/>
        <end position="46"/>
    </location>
</feature>
<proteinExistence type="predicted"/>
<keyword evidence="3" id="KW-1185">Reference proteome</keyword>
<dbReference type="AlphaFoldDB" id="A0A256FG64"/>
<dbReference type="EMBL" id="NNRL01000157">
    <property type="protein sequence ID" value="OYR13839.1"/>
    <property type="molecule type" value="Genomic_DNA"/>
</dbReference>
<evidence type="ECO:0000313" key="2">
    <source>
        <dbReference type="EMBL" id="OYR13839.1"/>
    </source>
</evidence>
<gene>
    <name evidence="2" type="ORF">CEV33_0637</name>
</gene>
<organism evidence="2 3">
    <name type="scientific">Brucella grignonensis</name>
    <dbReference type="NCBI Taxonomy" id="94627"/>
    <lineage>
        <taxon>Bacteria</taxon>
        <taxon>Pseudomonadati</taxon>
        <taxon>Pseudomonadota</taxon>
        <taxon>Alphaproteobacteria</taxon>
        <taxon>Hyphomicrobiales</taxon>
        <taxon>Brucellaceae</taxon>
        <taxon>Brucella/Ochrobactrum group</taxon>
        <taxon>Brucella</taxon>
    </lineage>
</organism>
<name>A0A256FG64_9HYPH</name>
<protein>
    <submittedName>
        <fullName evidence="2">Uncharacterized protein</fullName>
    </submittedName>
</protein>
<evidence type="ECO:0000256" key="1">
    <source>
        <dbReference type="SAM" id="MobiDB-lite"/>
    </source>
</evidence>